<dbReference type="AlphaFoldDB" id="A0A8S1BGQ8"/>
<gene>
    <name evidence="15" type="ORF">APLA_LOCUS16527</name>
</gene>
<protein>
    <recommendedName>
        <fullName evidence="14">Major facilitator superfamily (MFS) profile domain-containing protein</fullName>
    </recommendedName>
</protein>
<feature type="transmembrane region" description="Helical" evidence="13">
    <location>
        <begin position="316"/>
        <end position="338"/>
    </location>
</feature>
<dbReference type="GO" id="GO:0008422">
    <property type="term" value="F:beta-glucosidase activity"/>
    <property type="evidence" value="ECO:0007669"/>
    <property type="project" value="TreeGrafter"/>
</dbReference>
<feature type="transmembrane region" description="Helical" evidence="13">
    <location>
        <begin position="386"/>
        <end position="407"/>
    </location>
</feature>
<dbReference type="FunFam" id="3.20.20.80:FF:000013">
    <property type="entry name" value="lactase-phlorizin hydrolase"/>
    <property type="match status" value="1"/>
</dbReference>
<evidence type="ECO:0000313" key="15">
    <source>
        <dbReference type="EMBL" id="CAB3258467.1"/>
    </source>
</evidence>
<keyword evidence="7 13" id="KW-0812">Transmembrane</keyword>
<feature type="transmembrane region" description="Helical" evidence="13">
    <location>
        <begin position="413"/>
        <end position="435"/>
    </location>
</feature>
<feature type="transmembrane region" description="Helical" evidence="13">
    <location>
        <begin position="59"/>
        <end position="79"/>
    </location>
</feature>
<dbReference type="PROSITE" id="PS00216">
    <property type="entry name" value="SUGAR_TRANSPORT_1"/>
    <property type="match status" value="1"/>
</dbReference>
<dbReference type="Gene3D" id="1.20.1250.20">
    <property type="entry name" value="MFS general substrate transporter like domains"/>
    <property type="match status" value="1"/>
</dbReference>
<evidence type="ECO:0000259" key="14">
    <source>
        <dbReference type="PROSITE" id="PS50850"/>
    </source>
</evidence>
<keyword evidence="4" id="KW-0813">Transport</keyword>
<keyword evidence="8" id="KW-0378">Hydrolase</keyword>
<comment type="similarity">
    <text evidence="2">Belongs to the glycosyl hydrolase 1 family.</text>
</comment>
<keyword evidence="9 13" id="KW-1133">Transmembrane helix</keyword>
<dbReference type="GO" id="GO:0022857">
    <property type="term" value="F:transmembrane transporter activity"/>
    <property type="evidence" value="ECO:0007669"/>
    <property type="project" value="InterPro"/>
</dbReference>
<evidence type="ECO:0000256" key="7">
    <source>
        <dbReference type="ARBA" id="ARBA00022692"/>
    </source>
</evidence>
<keyword evidence="11" id="KW-0325">Glycoprotein</keyword>
<feature type="transmembrane region" description="Helical" evidence="13">
    <location>
        <begin position="252"/>
        <end position="274"/>
    </location>
</feature>
<evidence type="ECO:0000256" key="3">
    <source>
        <dbReference type="ARBA" id="ARBA00011738"/>
    </source>
</evidence>
<keyword evidence="16" id="KW-1185">Reference proteome</keyword>
<evidence type="ECO:0000313" key="16">
    <source>
        <dbReference type="Proteomes" id="UP000494106"/>
    </source>
</evidence>
<feature type="domain" description="Major facilitator superfamily (MFS) profile" evidence="14">
    <location>
        <begin position="13"/>
        <end position="441"/>
    </location>
</feature>
<evidence type="ECO:0000256" key="4">
    <source>
        <dbReference type="ARBA" id="ARBA00022448"/>
    </source>
</evidence>
<comment type="subcellular location">
    <subcellularLocation>
        <location evidence="1">Cell membrane</location>
        <topology evidence="1">Multi-pass membrane protein</topology>
    </subcellularLocation>
</comment>
<feature type="transmembrane region" description="Helical" evidence="13">
    <location>
        <begin position="289"/>
        <end position="309"/>
    </location>
</feature>
<dbReference type="PANTHER" id="PTHR10353">
    <property type="entry name" value="GLYCOSYL HYDROLASE"/>
    <property type="match status" value="1"/>
</dbReference>
<evidence type="ECO:0000256" key="9">
    <source>
        <dbReference type="ARBA" id="ARBA00022989"/>
    </source>
</evidence>
<dbReference type="FunFam" id="1.20.1250.20:FF:000218">
    <property type="entry name" value="facilitated trehalose transporter Tret1"/>
    <property type="match status" value="1"/>
</dbReference>
<evidence type="ECO:0000256" key="5">
    <source>
        <dbReference type="ARBA" id="ARBA00022475"/>
    </source>
</evidence>
<evidence type="ECO:0000256" key="10">
    <source>
        <dbReference type="ARBA" id="ARBA00023136"/>
    </source>
</evidence>
<evidence type="ECO:0000256" key="12">
    <source>
        <dbReference type="ARBA" id="ARBA00023295"/>
    </source>
</evidence>
<evidence type="ECO:0000256" key="2">
    <source>
        <dbReference type="ARBA" id="ARBA00010838"/>
    </source>
</evidence>
<keyword evidence="5" id="KW-1003">Cell membrane</keyword>
<evidence type="ECO:0000256" key="11">
    <source>
        <dbReference type="ARBA" id="ARBA00023180"/>
    </source>
</evidence>
<feature type="transmembrane region" description="Helical" evidence="13">
    <location>
        <begin position="86"/>
        <end position="106"/>
    </location>
</feature>
<dbReference type="InterPro" id="IPR017853">
    <property type="entry name" value="GH"/>
</dbReference>
<keyword evidence="10 13" id="KW-0472">Membrane</keyword>
<dbReference type="SUPFAM" id="SSF51445">
    <property type="entry name" value="(Trans)glycosidases"/>
    <property type="match status" value="1"/>
</dbReference>
<dbReference type="OrthoDB" id="65569at2759"/>
<keyword evidence="6" id="KW-0762">Sugar transport</keyword>
<dbReference type="EMBL" id="CADEBC010000598">
    <property type="protein sequence ID" value="CAB3258467.1"/>
    <property type="molecule type" value="Genomic_DNA"/>
</dbReference>
<feature type="transmembrane region" description="Helical" evidence="13">
    <location>
        <begin position="350"/>
        <end position="374"/>
    </location>
</feature>
<dbReference type="GO" id="GO:0005975">
    <property type="term" value="P:carbohydrate metabolic process"/>
    <property type="evidence" value="ECO:0007669"/>
    <property type="project" value="InterPro"/>
</dbReference>
<accession>A0A8S1BGQ8</accession>
<feature type="transmembrane region" description="Helical" evidence="13">
    <location>
        <begin position="145"/>
        <end position="167"/>
    </location>
</feature>
<dbReference type="InterPro" id="IPR020846">
    <property type="entry name" value="MFS_dom"/>
</dbReference>
<dbReference type="InterPro" id="IPR036259">
    <property type="entry name" value="MFS_trans_sf"/>
</dbReference>
<sequence length="950" mass="105827">MLKFYDSPLLRQYAVVIVVNLCVLATGTGIVWPSPVLVKLNNSTQRVLSRPITEEEGSWIVSIGSISGIASNFLIAFLVDIVGRKYGLILACLPKLVAGFIFIFATEVWLVLLGRALVGISDSAIFTLVPMYASEIASKDIRGGLGTILQIMCSFGVVIMLSIGPFISYINLNITYTCINFLTTIPLFILPDSPYFLYSKGRTAEALKVLTFCRGSEALAHEELKEYEAVDGKDAKINKRDIFANKLFQKSLILVVIFSIGCQFAGFNAVSFYLQTVLESTQTSVKPEFASVIIGVIQLVASFGTTFMTDKFGRKPILTVTGFGMALGMLGLGIFFKLKETVPVTGFLNYVPLISLILVVYSFSAGLGSLFWVVGAELFDDKSRGIGMSICLMATTIAMFLTTKYFAFFTSAIGAALTYWIFSINCVLMCLFIMFFIPETKAAMAVIRLSALVLAVSAVTLCDMSDGNETIMRPIPEGLKLGVATSNYQIEGAWNVSGKTPSIWDTYCHTTDRIKDGSTGDDACKSYEFYQRDIQMMKYLGIDFYRFSIAWTRVLPSGFANIINQDGIDYYNRLIDELIANGIEPMVTMYHWDLPQTLQDLGGWTNPFITEWFEDYARVLYEAYGDRVKTWITINEPKQLAIFGYGMTRFAPDMVSPGIGDYMAVKNILLAHARAYHLYDKVYRKEQKGVCGITIATDFREGATNSSADIELGNLAMDFEVGLYSHPIFSTTGGFPKDAVKRVAEKSAQQGFPRTRLPQLTHEEAEYIKGTSDFFGFNHYSTKFYTEKGYTQGSFPIPSYDDDIGGLTSYLNYKQAPVIHSTAIPNGMRKALNWVRETCNNPRILITENGYGDLGGVDDEDRVQYYKDYLGAVLSAIEDGCNVATFTAWSLMDNFEWDGGYGPKFGLFDVDFDDDKRTRKPKTSAVWYKNVIATRRLDPNYTPELQDISF</sequence>
<dbReference type="InterPro" id="IPR001360">
    <property type="entry name" value="Glyco_hydro_1"/>
</dbReference>
<feature type="transmembrane region" description="Helical" evidence="13">
    <location>
        <begin position="12"/>
        <end position="32"/>
    </location>
</feature>
<evidence type="ECO:0000256" key="13">
    <source>
        <dbReference type="SAM" id="Phobius"/>
    </source>
</evidence>
<dbReference type="PROSITE" id="PS50850">
    <property type="entry name" value="MFS"/>
    <property type="match status" value="1"/>
</dbReference>
<dbReference type="GO" id="GO:0005886">
    <property type="term" value="C:plasma membrane"/>
    <property type="evidence" value="ECO:0007669"/>
    <property type="project" value="UniProtKB-SubCell"/>
</dbReference>
<evidence type="ECO:0000256" key="8">
    <source>
        <dbReference type="ARBA" id="ARBA00022801"/>
    </source>
</evidence>
<dbReference type="InterPro" id="IPR005829">
    <property type="entry name" value="Sugar_transporter_CS"/>
</dbReference>
<dbReference type="PANTHER" id="PTHR10353:SF36">
    <property type="entry name" value="LP05116P"/>
    <property type="match status" value="1"/>
</dbReference>
<dbReference type="PRINTS" id="PR00131">
    <property type="entry name" value="GLHYDRLASE1"/>
</dbReference>
<dbReference type="SUPFAM" id="SSF103473">
    <property type="entry name" value="MFS general substrate transporter"/>
    <property type="match status" value="1"/>
</dbReference>
<comment type="subunit">
    <text evidence="3">Homodimer.</text>
</comment>
<evidence type="ECO:0000256" key="6">
    <source>
        <dbReference type="ARBA" id="ARBA00022597"/>
    </source>
</evidence>
<evidence type="ECO:0000256" key="1">
    <source>
        <dbReference type="ARBA" id="ARBA00004651"/>
    </source>
</evidence>
<keyword evidence="12" id="KW-0326">Glycosidase</keyword>
<proteinExistence type="inferred from homology"/>
<comment type="caution">
    <text evidence="15">The sequence shown here is derived from an EMBL/GenBank/DDBJ whole genome shotgun (WGS) entry which is preliminary data.</text>
</comment>
<dbReference type="InterPro" id="IPR005828">
    <property type="entry name" value="MFS_sugar_transport-like"/>
</dbReference>
<organism evidence="15 16">
    <name type="scientific">Arctia plantaginis</name>
    <name type="common">Wood tiger moth</name>
    <name type="synonym">Phalaena plantaginis</name>
    <dbReference type="NCBI Taxonomy" id="874455"/>
    <lineage>
        <taxon>Eukaryota</taxon>
        <taxon>Metazoa</taxon>
        <taxon>Ecdysozoa</taxon>
        <taxon>Arthropoda</taxon>
        <taxon>Hexapoda</taxon>
        <taxon>Insecta</taxon>
        <taxon>Pterygota</taxon>
        <taxon>Neoptera</taxon>
        <taxon>Endopterygota</taxon>
        <taxon>Lepidoptera</taxon>
        <taxon>Glossata</taxon>
        <taxon>Ditrysia</taxon>
        <taxon>Noctuoidea</taxon>
        <taxon>Erebidae</taxon>
        <taxon>Arctiinae</taxon>
        <taxon>Arctia</taxon>
    </lineage>
</organism>
<feature type="transmembrane region" description="Helical" evidence="13">
    <location>
        <begin position="442"/>
        <end position="461"/>
    </location>
</feature>
<name>A0A8S1BGQ8_ARCPL</name>
<dbReference type="Gene3D" id="3.20.20.80">
    <property type="entry name" value="Glycosidases"/>
    <property type="match status" value="1"/>
</dbReference>
<dbReference type="Proteomes" id="UP000494106">
    <property type="component" value="Unassembled WGS sequence"/>
</dbReference>
<dbReference type="Pfam" id="PF00083">
    <property type="entry name" value="Sugar_tr"/>
    <property type="match status" value="1"/>
</dbReference>
<reference evidence="15 16" key="1">
    <citation type="submission" date="2020-04" db="EMBL/GenBank/DDBJ databases">
        <authorList>
            <person name="Wallbank WR R."/>
            <person name="Pardo Diaz C."/>
            <person name="Kozak K."/>
            <person name="Martin S."/>
            <person name="Jiggins C."/>
            <person name="Moest M."/>
            <person name="Warren A I."/>
            <person name="Byers J.R.P. K."/>
            <person name="Montejo-Kovacevich G."/>
            <person name="Yen C E."/>
        </authorList>
    </citation>
    <scope>NUCLEOTIDE SEQUENCE [LARGE SCALE GENOMIC DNA]</scope>
</reference>
<dbReference type="Pfam" id="PF00232">
    <property type="entry name" value="Glyco_hydro_1"/>
    <property type="match status" value="1"/>
</dbReference>